<dbReference type="OrthoDB" id="5418203at2759"/>
<evidence type="ECO:0000256" key="1">
    <source>
        <dbReference type="SAM" id="MobiDB-lite"/>
    </source>
</evidence>
<feature type="region of interest" description="Disordered" evidence="1">
    <location>
        <begin position="315"/>
        <end position="334"/>
    </location>
</feature>
<keyword evidence="2" id="KW-1185">Reference proteome</keyword>
<evidence type="ECO:0000313" key="2">
    <source>
        <dbReference type="Proteomes" id="UP000025227"/>
    </source>
</evidence>
<name>A0A7I4Z7J1_HAECO</name>
<sequence>RGLPLRLLRTGSDSDFQQTMSTLTDFDTITNQNVIAGFLSRLTSVPKQCMVMDGSRLFAGNPSLPCAPPAYGSGQFEAAALFEQAVQYAAATTAAAASQAPFHSTVPPIYSPSPSGNNNMMTTNDTTISSQIDEGCSLDDDEDSSILSNLPNSCHDFELKELHIRLERNHSSPLIGGHSSPALSSRLSSNCPSAEPPTDPAEPEDLEVQFINECFEEQQRQSQMYQSGDLKTLFYHGSSELDSSKVTNRSGTDKSGQSSLERPERLPYAKKLSAHDPLNSIAQYDSHPITSPTFLNLSENFEPLLTPKSEALIQKRVRRDQKASPSRRRVSEPLAQKPPLFWGSGLRIEGAGFGSGELFESIDSTRSFIEDKKRHISFDNYFRGSTPISDCATPDSIRCEDETEALAKGVIESLFSGVALTPLTPAQDFKEELRKVSATNQNKAVRKLYMDNLTVSGSPEKLPKDLLPVMDLNKSSTETATKFEPIAGLSDASGQSGSQVKSVDVSSSIPEEPTVVGDDDGDSWENLDDTKLEQQMNALKLEVASKAPRRPINYFAPPVEVATPWDPFLLPHVLEAYDVPEYKLAEDVVNALAATDWGNATVKWLERKIVFVVFASERQARDALVLHKHQWLRLRPLSKSPARVQEKAREIQAQLKPTRARPKTNAGVARRMVESTLGMRSSISKEQRDAERKQLSDAKAAKKNSVRWDD</sequence>
<feature type="region of interest" description="Disordered" evidence="1">
    <location>
        <begin position="488"/>
        <end position="522"/>
    </location>
</feature>
<dbReference type="AlphaFoldDB" id="A0A7I4Z7J1"/>
<dbReference type="Proteomes" id="UP000025227">
    <property type="component" value="Unplaced"/>
</dbReference>
<dbReference type="PANTHER" id="PTHR21678">
    <property type="entry name" value="GROWTH INHIBITION AND DIFFERENTIATION RELATED PROTEIN 88"/>
    <property type="match status" value="1"/>
</dbReference>
<evidence type="ECO:0000313" key="3">
    <source>
        <dbReference type="WBParaSite" id="HCON_00187530-00001"/>
    </source>
</evidence>
<feature type="region of interest" description="Disordered" evidence="1">
    <location>
        <begin position="172"/>
        <end position="203"/>
    </location>
</feature>
<feature type="compositionally biased region" description="Polar residues" evidence="1">
    <location>
        <begin position="241"/>
        <end position="260"/>
    </location>
</feature>
<dbReference type="OMA" id="DDTHCLV"/>
<feature type="compositionally biased region" description="Polar residues" evidence="1">
    <location>
        <begin position="492"/>
        <end position="509"/>
    </location>
</feature>
<feature type="region of interest" description="Disordered" evidence="1">
    <location>
        <begin position="679"/>
        <end position="710"/>
    </location>
</feature>
<accession>A0A7I4Z7J1</accession>
<feature type="compositionally biased region" description="Basic and acidic residues" evidence="1">
    <location>
        <begin position="683"/>
        <end position="710"/>
    </location>
</feature>
<dbReference type="PANTHER" id="PTHR21678:SF0">
    <property type="entry name" value="C3H1-TYPE DOMAIN-CONTAINING PROTEIN"/>
    <property type="match status" value="1"/>
</dbReference>
<dbReference type="WBParaSite" id="HCON_00187530-00001">
    <property type="protein sequence ID" value="HCON_00187530-00001"/>
    <property type="gene ID" value="HCON_00187530"/>
</dbReference>
<proteinExistence type="predicted"/>
<reference evidence="3" key="1">
    <citation type="submission" date="2020-12" db="UniProtKB">
        <authorList>
            <consortium name="WormBaseParasite"/>
        </authorList>
    </citation>
    <scope>IDENTIFICATION</scope>
    <source>
        <strain evidence="3">MHco3</strain>
    </source>
</reference>
<feature type="region of interest" description="Disordered" evidence="1">
    <location>
        <begin position="241"/>
        <end position="264"/>
    </location>
</feature>
<feature type="compositionally biased region" description="Low complexity" evidence="1">
    <location>
        <begin position="179"/>
        <end position="189"/>
    </location>
</feature>
<dbReference type="InterPro" id="IPR039884">
    <property type="entry name" value="R3HC1/R3HCL"/>
</dbReference>
<protein>
    <submittedName>
        <fullName evidence="3">Rho-GAP domain-containing protein</fullName>
    </submittedName>
</protein>
<organism evidence="2 3">
    <name type="scientific">Haemonchus contortus</name>
    <name type="common">Barber pole worm</name>
    <dbReference type="NCBI Taxonomy" id="6289"/>
    <lineage>
        <taxon>Eukaryota</taxon>
        <taxon>Metazoa</taxon>
        <taxon>Ecdysozoa</taxon>
        <taxon>Nematoda</taxon>
        <taxon>Chromadorea</taxon>
        <taxon>Rhabditida</taxon>
        <taxon>Rhabditina</taxon>
        <taxon>Rhabditomorpha</taxon>
        <taxon>Strongyloidea</taxon>
        <taxon>Trichostrongylidae</taxon>
        <taxon>Haemonchus</taxon>
    </lineage>
</organism>